<reference evidence="1 2" key="1">
    <citation type="journal article" date="2019" name="bioRxiv">
        <title>Genomics, evolutionary history and diagnostics of the Alternaria alternata species group including apple and Asian pear pathotypes.</title>
        <authorList>
            <person name="Armitage A.D."/>
            <person name="Cockerton H.M."/>
            <person name="Sreenivasaprasad S."/>
            <person name="Woodhall J.W."/>
            <person name="Lane C.R."/>
            <person name="Harrison R.J."/>
            <person name="Clarkson J.P."/>
        </authorList>
    </citation>
    <scope>NUCLEOTIDE SEQUENCE [LARGE SCALE GENOMIC DNA]</scope>
    <source>
        <strain evidence="1 2">FERA 650</strain>
    </source>
</reference>
<comment type="caution">
    <text evidence="1">The sequence shown here is derived from an EMBL/GenBank/DDBJ whole genome shotgun (WGS) entry which is preliminary data.</text>
</comment>
<name>A0ACB6F9Y7_9PLEO</name>
<dbReference type="EMBL" id="PDWZ02000011">
    <property type="protein sequence ID" value="KAB2101246.1"/>
    <property type="molecule type" value="Genomic_DNA"/>
</dbReference>
<sequence length="264" mass="28868">MKLKLNKSSTASSEGSTDVQRMRTPSKPCFKALWQKENALIMLINGLFYMTYCCVQVSISTLFVTIHGFEELYAGLIYIPFGVGCVLASYTCGYVMNWEYRRVASSLGFSIDRTRGDDLLEFPIEKARLRATYFYMGATAVTTIGYGWALNGQTHFSIPLVLQFFIGASITGVFNAFGTLLVDVNPTRPATASAAANLFRCLFAAAALAASDTIISKLGTGWTFTSLAGLTSSAVPMALNYNTLEEIGDRKFGTSHQSDDIQDF</sequence>
<evidence type="ECO:0000313" key="2">
    <source>
        <dbReference type="Proteomes" id="UP000293547"/>
    </source>
</evidence>
<gene>
    <name evidence="1" type="ORF">AG0111_0g10246</name>
</gene>
<dbReference type="Proteomes" id="UP000293547">
    <property type="component" value="Unassembled WGS sequence"/>
</dbReference>
<evidence type="ECO:0000313" key="1">
    <source>
        <dbReference type="EMBL" id="KAB2101246.1"/>
    </source>
</evidence>
<keyword evidence="2" id="KW-1185">Reference proteome</keyword>
<organism evidence="1 2">
    <name type="scientific">Alternaria gaisen</name>
    <dbReference type="NCBI Taxonomy" id="167740"/>
    <lineage>
        <taxon>Eukaryota</taxon>
        <taxon>Fungi</taxon>
        <taxon>Dikarya</taxon>
        <taxon>Ascomycota</taxon>
        <taxon>Pezizomycotina</taxon>
        <taxon>Dothideomycetes</taxon>
        <taxon>Pleosporomycetidae</taxon>
        <taxon>Pleosporales</taxon>
        <taxon>Pleosporineae</taxon>
        <taxon>Pleosporaceae</taxon>
        <taxon>Alternaria</taxon>
        <taxon>Alternaria sect. Alternaria</taxon>
    </lineage>
</organism>
<protein>
    <submittedName>
        <fullName evidence="1">Uncharacterized protein</fullName>
    </submittedName>
</protein>
<accession>A0ACB6F9Y7</accession>
<proteinExistence type="predicted"/>